<evidence type="ECO:0000313" key="2">
    <source>
        <dbReference type="EMBL" id="ETW14647.1"/>
    </source>
</evidence>
<evidence type="ECO:0000313" key="3">
    <source>
        <dbReference type="Proteomes" id="UP000019063"/>
    </source>
</evidence>
<dbReference type="SUPFAM" id="SSF47413">
    <property type="entry name" value="lambda repressor-like DNA-binding domains"/>
    <property type="match status" value="1"/>
</dbReference>
<comment type="caution">
    <text evidence="2">The sequence shown here is derived from an EMBL/GenBank/DDBJ whole genome shotgun (WGS) entry which is preliminary data.</text>
</comment>
<accession>W4HPF4</accession>
<dbReference type="Gene3D" id="1.10.260.40">
    <property type="entry name" value="lambda repressor-like DNA-binding domains"/>
    <property type="match status" value="1"/>
</dbReference>
<dbReference type="CDD" id="cd00093">
    <property type="entry name" value="HTH_XRE"/>
    <property type="match status" value="1"/>
</dbReference>
<name>W4HPF4_9RHOB</name>
<sequence>MIATDVEPTPAELRKRLGHNLQALSRSAPSISALCRELGINRTQFNRYRAGESFPRPDVLWRICRYFNVDARILLEPVERISRGVGPLSHPDLAEYLPDTRGRMASLDLPEGIWRFVRPSLATPGRYLVGLFRVYVSDDCHLLTGYETRAAMRVMNQAPTGQARRFRGTFVPLINGFATITARHGGAALCYSAMTEARADRSLWIGEARWPDIPAESGLRAVPQVYEVLPSDTGAILDAARACGLRSAESLPDHLRDALRV</sequence>
<dbReference type="InterPro" id="IPR001387">
    <property type="entry name" value="Cro/C1-type_HTH"/>
</dbReference>
<dbReference type="AlphaFoldDB" id="W4HPF4"/>
<dbReference type="InterPro" id="IPR010982">
    <property type="entry name" value="Lambda_DNA-bd_dom_sf"/>
</dbReference>
<dbReference type="STRING" id="1379903.ATO8_02030"/>
<proteinExistence type="predicted"/>
<gene>
    <name evidence="2" type="ORF">ATO8_02030</name>
</gene>
<dbReference type="PATRIC" id="fig|1317118.6.peg.418"/>
<keyword evidence="3" id="KW-1185">Reference proteome</keyword>
<dbReference type="Pfam" id="PF13443">
    <property type="entry name" value="HTH_26"/>
    <property type="match status" value="1"/>
</dbReference>
<reference evidence="2 3" key="1">
    <citation type="journal article" date="2014" name="Antonie Van Leeuwenhoek">
        <title>Roseivivax atlanticus sp. nov., isolated from surface seawater of the Atlantic Ocean.</title>
        <authorList>
            <person name="Li G."/>
            <person name="Lai Q."/>
            <person name="Liu X."/>
            <person name="Sun F."/>
            <person name="Shao Z."/>
        </authorList>
    </citation>
    <scope>NUCLEOTIDE SEQUENCE [LARGE SCALE GENOMIC DNA]</scope>
    <source>
        <strain evidence="2 3">22II-s10s</strain>
    </source>
</reference>
<organism evidence="2 3">
    <name type="scientific">Roseivivax marinus</name>
    <dbReference type="NCBI Taxonomy" id="1379903"/>
    <lineage>
        <taxon>Bacteria</taxon>
        <taxon>Pseudomonadati</taxon>
        <taxon>Pseudomonadota</taxon>
        <taxon>Alphaproteobacteria</taxon>
        <taxon>Rhodobacterales</taxon>
        <taxon>Roseobacteraceae</taxon>
        <taxon>Roseivivax</taxon>
    </lineage>
</organism>
<dbReference type="PROSITE" id="PS50943">
    <property type="entry name" value="HTH_CROC1"/>
    <property type="match status" value="1"/>
</dbReference>
<dbReference type="eggNOG" id="ENOG502Z8GI">
    <property type="taxonomic scope" value="Bacteria"/>
</dbReference>
<dbReference type="EMBL" id="AQQW01000001">
    <property type="protein sequence ID" value="ETW14647.1"/>
    <property type="molecule type" value="Genomic_DNA"/>
</dbReference>
<feature type="domain" description="HTH cro/C1-type" evidence="1">
    <location>
        <begin position="30"/>
        <end position="74"/>
    </location>
</feature>
<dbReference type="GO" id="GO:0003677">
    <property type="term" value="F:DNA binding"/>
    <property type="evidence" value="ECO:0007669"/>
    <property type="project" value="InterPro"/>
</dbReference>
<evidence type="ECO:0000259" key="1">
    <source>
        <dbReference type="PROSITE" id="PS50943"/>
    </source>
</evidence>
<protein>
    <submittedName>
        <fullName evidence="2">XRE family transcriptional regulator</fullName>
    </submittedName>
</protein>
<dbReference type="RefSeq" id="WP_043841572.1">
    <property type="nucleotide sequence ID" value="NZ_AQQW01000001.1"/>
</dbReference>
<dbReference type="Proteomes" id="UP000019063">
    <property type="component" value="Unassembled WGS sequence"/>
</dbReference>